<evidence type="ECO:0000259" key="3">
    <source>
        <dbReference type="Pfam" id="PF25372"/>
    </source>
</evidence>
<organism evidence="4 5">
    <name type="scientific">Coprinellus micaceus</name>
    <name type="common">Glistening ink-cap mushroom</name>
    <name type="synonym">Coprinus micaceus</name>
    <dbReference type="NCBI Taxonomy" id="71717"/>
    <lineage>
        <taxon>Eukaryota</taxon>
        <taxon>Fungi</taxon>
        <taxon>Dikarya</taxon>
        <taxon>Basidiomycota</taxon>
        <taxon>Agaricomycotina</taxon>
        <taxon>Agaricomycetes</taxon>
        <taxon>Agaricomycetidae</taxon>
        <taxon>Agaricales</taxon>
        <taxon>Agaricineae</taxon>
        <taxon>Psathyrellaceae</taxon>
        <taxon>Coprinellus</taxon>
    </lineage>
</organism>
<feature type="domain" description="F-box/LRR-repeat protein 15-like leucin rich repeat" evidence="3">
    <location>
        <begin position="400"/>
        <end position="512"/>
    </location>
</feature>
<feature type="compositionally biased region" description="Polar residues" evidence="1">
    <location>
        <begin position="805"/>
        <end position="823"/>
    </location>
</feature>
<dbReference type="Pfam" id="PF12937">
    <property type="entry name" value="F-box-like"/>
    <property type="match status" value="1"/>
</dbReference>
<dbReference type="InterPro" id="IPR006553">
    <property type="entry name" value="Leu-rich_rpt_Cys-con_subtyp"/>
</dbReference>
<accession>A0A4Y7TQE9</accession>
<feature type="region of interest" description="Disordered" evidence="1">
    <location>
        <begin position="643"/>
        <end position="697"/>
    </location>
</feature>
<feature type="compositionally biased region" description="Basic and acidic residues" evidence="1">
    <location>
        <begin position="838"/>
        <end position="850"/>
    </location>
</feature>
<feature type="compositionally biased region" description="Acidic residues" evidence="1">
    <location>
        <begin position="566"/>
        <end position="579"/>
    </location>
</feature>
<proteinExistence type="predicted"/>
<protein>
    <submittedName>
        <fullName evidence="4">RNI-like protein</fullName>
    </submittedName>
</protein>
<evidence type="ECO:0000313" key="4">
    <source>
        <dbReference type="EMBL" id="TEB35812.1"/>
    </source>
</evidence>
<dbReference type="OrthoDB" id="10257471at2759"/>
<dbReference type="PANTHER" id="PTHR13318:SF247">
    <property type="entry name" value="GH16156P"/>
    <property type="match status" value="1"/>
</dbReference>
<dbReference type="SUPFAM" id="SSF52047">
    <property type="entry name" value="RNI-like"/>
    <property type="match status" value="2"/>
</dbReference>
<feature type="region of interest" description="Disordered" evidence="1">
    <location>
        <begin position="882"/>
        <end position="916"/>
    </location>
</feature>
<evidence type="ECO:0000259" key="2">
    <source>
        <dbReference type="Pfam" id="PF12937"/>
    </source>
</evidence>
<feature type="domain" description="F-box" evidence="2">
    <location>
        <begin position="65"/>
        <end position="110"/>
    </location>
</feature>
<dbReference type="EMBL" id="QPFP01000007">
    <property type="protein sequence ID" value="TEB35812.1"/>
    <property type="molecule type" value="Genomic_DNA"/>
</dbReference>
<gene>
    <name evidence="4" type="ORF">FA13DRAFT_1728668</name>
</gene>
<name>A0A4Y7TQE9_COPMI</name>
<dbReference type="AlphaFoldDB" id="A0A4Y7TQE9"/>
<dbReference type="Gene3D" id="3.80.10.10">
    <property type="entry name" value="Ribonuclease Inhibitor"/>
    <property type="match status" value="2"/>
</dbReference>
<feature type="domain" description="F-box/LRR-repeat protein 15-like leucin rich repeat" evidence="3">
    <location>
        <begin position="225"/>
        <end position="304"/>
    </location>
</feature>
<dbReference type="Proteomes" id="UP000298030">
    <property type="component" value="Unassembled WGS sequence"/>
</dbReference>
<keyword evidence="5" id="KW-1185">Reference proteome</keyword>
<dbReference type="InterPro" id="IPR001810">
    <property type="entry name" value="F-box_dom"/>
</dbReference>
<dbReference type="STRING" id="71717.A0A4Y7TQE9"/>
<feature type="region of interest" description="Disordered" evidence="1">
    <location>
        <begin position="564"/>
        <end position="623"/>
    </location>
</feature>
<comment type="caution">
    <text evidence="4">The sequence shown here is derived from an EMBL/GenBank/DDBJ whole genome shotgun (WGS) entry which is preliminary data.</text>
</comment>
<feature type="compositionally biased region" description="Basic and acidic residues" evidence="1">
    <location>
        <begin position="678"/>
        <end position="689"/>
    </location>
</feature>
<dbReference type="GO" id="GO:0031146">
    <property type="term" value="P:SCF-dependent proteasomal ubiquitin-dependent protein catabolic process"/>
    <property type="evidence" value="ECO:0007669"/>
    <property type="project" value="TreeGrafter"/>
</dbReference>
<dbReference type="InterPro" id="IPR036047">
    <property type="entry name" value="F-box-like_dom_sf"/>
</dbReference>
<dbReference type="InterPro" id="IPR032675">
    <property type="entry name" value="LRR_dom_sf"/>
</dbReference>
<evidence type="ECO:0000256" key="1">
    <source>
        <dbReference type="SAM" id="MobiDB-lite"/>
    </source>
</evidence>
<feature type="compositionally biased region" description="Polar residues" evidence="1">
    <location>
        <begin position="787"/>
        <end position="796"/>
    </location>
</feature>
<dbReference type="GO" id="GO:0019005">
    <property type="term" value="C:SCF ubiquitin ligase complex"/>
    <property type="evidence" value="ECO:0007669"/>
    <property type="project" value="TreeGrafter"/>
</dbReference>
<dbReference type="Pfam" id="PF25372">
    <property type="entry name" value="DUF7885"/>
    <property type="match status" value="2"/>
</dbReference>
<dbReference type="CDD" id="cd09917">
    <property type="entry name" value="F-box_SF"/>
    <property type="match status" value="1"/>
</dbReference>
<sequence>MYRHFAPSNTSLSDNDYDDEEPAQSNFFIGGHPLFLDAAIQPHWSRSSQPDRLATDRKATLKSPISTIPPEILIYILKHLHTPRDLLNSLRVSRTWCECAVELLWHKPAFTRHSTLEKMTRVLKRPNQTFDYTKFIRRLNFLNLGKELRDETFITFAQCDRLERLTLSGCQLLTASHLEAALIKYPSLVAVDLTNVKETTNEAIVAFAQIANRLQGINLQSCTNVGDPALLALAEHCPLLRRVKLSGLEEVSDEGVSAIVKGCPLLLEIDLHQCERITDVSVRDIWIHSSNMREMRLSQCSKITDLAFPVAPKFDINGEPIPPASGSLFPNRDNAELPPLVISRVFDQLRMLDLTACANITDDAVEGIISHAPKIRNLVLSKCILLTDRSVEAICSLGRNLHYLHLGHASKITDKSVKTLARACNRIRYVDFANCTNLTDMSVFELSALPKLRRIGLVRCANLTDEAIYALAERHATLERIHLSYCDQISVMAVHFLLLKLHKLTHLSLTGVPAFRQHELQRFCREAPKDFSSAQRLSFCVFSGKGIAQLRAYLTELFDRITEQNGTDDTEYEEEDDDTVAFHENTPEPDVGDATGDDIPLPVGHRLTPPPPQPAPARGSRNDPRVYELALQRERALRPATIPIPHDWMAPPPVRGPGANRAQAESAVQGATTVLNRQLRESSSSRRGPEPGSANSRNIADVLPIVESPVHHHPQSVFAHQGPPLYPPHPPQPGHHGVFSPFGTRTPDLDFAEIGHGRSAHGIGANAPPAPVTQQNWTPRQPLVETDASTSSSHIRSPNHRSMSDPGNLSNYSFNNLASTQGSPPEGIIHPHPQLGSRLREARANRRRDNPPPTGDASRGRLIRSRIRTGLNIAESYASSFTIFGSGRFPTPPGGPSGRSRDSGEGGSHQPRHPQA</sequence>
<dbReference type="PANTHER" id="PTHR13318">
    <property type="entry name" value="PARTNER OF PAIRED, ISOFORM B-RELATED"/>
    <property type="match status" value="1"/>
</dbReference>
<feature type="compositionally biased region" description="Pro residues" evidence="1">
    <location>
        <begin position="724"/>
        <end position="733"/>
    </location>
</feature>
<feature type="region of interest" description="Disordered" evidence="1">
    <location>
        <begin position="714"/>
        <end position="863"/>
    </location>
</feature>
<reference evidence="4 5" key="1">
    <citation type="journal article" date="2019" name="Nat. Ecol. Evol.">
        <title>Megaphylogeny resolves global patterns of mushroom evolution.</title>
        <authorList>
            <person name="Varga T."/>
            <person name="Krizsan K."/>
            <person name="Foldi C."/>
            <person name="Dima B."/>
            <person name="Sanchez-Garcia M."/>
            <person name="Sanchez-Ramirez S."/>
            <person name="Szollosi G.J."/>
            <person name="Szarkandi J.G."/>
            <person name="Papp V."/>
            <person name="Albert L."/>
            <person name="Andreopoulos W."/>
            <person name="Angelini C."/>
            <person name="Antonin V."/>
            <person name="Barry K.W."/>
            <person name="Bougher N.L."/>
            <person name="Buchanan P."/>
            <person name="Buyck B."/>
            <person name="Bense V."/>
            <person name="Catcheside P."/>
            <person name="Chovatia M."/>
            <person name="Cooper J."/>
            <person name="Damon W."/>
            <person name="Desjardin D."/>
            <person name="Finy P."/>
            <person name="Geml J."/>
            <person name="Haridas S."/>
            <person name="Hughes K."/>
            <person name="Justo A."/>
            <person name="Karasinski D."/>
            <person name="Kautmanova I."/>
            <person name="Kiss B."/>
            <person name="Kocsube S."/>
            <person name="Kotiranta H."/>
            <person name="LaButti K.M."/>
            <person name="Lechner B.E."/>
            <person name="Liimatainen K."/>
            <person name="Lipzen A."/>
            <person name="Lukacs Z."/>
            <person name="Mihaltcheva S."/>
            <person name="Morgado L.N."/>
            <person name="Niskanen T."/>
            <person name="Noordeloos M.E."/>
            <person name="Ohm R.A."/>
            <person name="Ortiz-Santana B."/>
            <person name="Ovrebo C."/>
            <person name="Racz N."/>
            <person name="Riley R."/>
            <person name="Savchenko A."/>
            <person name="Shiryaev A."/>
            <person name="Soop K."/>
            <person name="Spirin V."/>
            <person name="Szebenyi C."/>
            <person name="Tomsovsky M."/>
            <person name="Tulloss R.E."/>
            <person name="Uehling J."/>
            <person name="Grigoriev I.V."/>
            <person name="Vagvolgyi C."/>
            <person name="Papp T."/>
            <person name="Martin F.M."/>
            <person name="Miettinen O."/>
            <person name="Hibbett D.S."/>
            <person name="Nagy L.G."/>
        </authorList>
    </citation>
    <scope>NUCLEOTIDE SEQUENCE [LARGE SCALE GENOMIC DNA]</scope>
    <source>
        <strain evidence="4 5">FP101781</strain>
    </source>
</reference>
<dbReference type="SMART" id="SM00367">
    <property type="entry name" value="LRR_CC"/>
    <property type="match status" value="10"/>
</dbReference>
<dbReference type="SUPFAM" id="SSF81383">
    <property type="entry name" value="F-box domain"/>
    <property type="match status" value="1"/>
</dbReference>
<dbReference type="InterPro" id="IPR057207">
    <property type="entry name" value="FBXL15_LRR"/>
</dbReference>
<evidence type="ECO:0000313" key="5">
    <source>
        <dbReference type="Proteomes" id="UP000298030"/>
    </source>
</evidence>